<accession>A0A504Y5H4</accession>
<protein>
    <submittedName>
        <fullName evidence="1">Uncharacterized protein</fullName>
    </submittedName>
</protein>
<comment type="caution">
    <text evidence="1">The sequence shown here is derived from an EMBL/GenBank/DDBJ whole genome shotgun (WGS) entry which is preliminary data.</text>
</comment>
<dbReference type="EMBL" id="SUNJ01014911">
    <property type="protein sequence ID" value="TPP56183.1"/>
    <property type="molecule type" value="Genomic_DNA"/>
</dbReference>
<evidence type="ECO:0000313" key="1">
    <source>
        <dbReference type="EMBL" id="TPP56183.1"/>
    </source>
</evidence>
<proteinExistence type="predicted"/>
<dbReference type="Proteomes" id="UP000316759">
    <property type="component" value="Unassembled WGS sequence"/>
</dbReference>
<organism evidence="1 2">
    <name type="scientific">Fasciola gigantica</name>
    <name type="common">Giant liver fluke</name>
    <dbReference type="NCBI Taxonomy" id="46835"/>
    <lineage>
        <taxon>Eukaryota</taxon>
        <taxon>Metazoa</taxon>
        <taxon>Spiralia</taxon>
        <taxon>Lophotrochozoa</taxon>
        <taxon>Platyhelminthes</taxon>
        <taxon>Trematoda</taxon>
        <taxon>Digenea</taxon>
        <taxon>Plagiorchiida</taxon>
        <taxon>Echinostomata</taxon>
        <taxon>Echinostomatoidea</taxon>
        <taxon>Fasciolidae</taxon>
        <taxon>Fasciola</taxon>
    </lineage>
</organism>
<sequence length="26" mass="2836">MSCGCPALRFGYPGQSDSYQQLVCPK</sequence>
<evidence type="ECO:0000313" key="2">
    <source>
        <dbReference type="Proteomes" id="UP000316759"/>
    </source>
</evidence>
<dbReference type="AlphaFoldDB" id="A0A504Y5H4"/>
<name>A0A504Y5H4_FASGI</name>
<gene>
    <name evidence="1" type="ORF">FGIG_12614</name>
</gene>
<keyword evidence="2" id="KW-1185">Reference proteome</keyword>
<reference evidence="1 2" key="1">
    <citation type="submission" date="2019-04" db="EMBL/GenBank/DDBJ databases">
        <title>Annotation for the trematode Fasciola gigantica.</title>
        <authorList>
            <person name="Choi Y.-J."/>
        </authorList>
    </citation>
    <scope>NUCLEOTIDE SEQUENCE [LARGE SCALE GENOMIC DNA]</scope>
    <source>
        <strain evidence="1">Uganda_cow_1</strain>
    </source>
</reference>